<evidence type="ECO:0000313" key="1">
    <source>
        <dbReference type="EMBL" id="CAE2257064.1"/>
    </source>
</evidence>
<organism evidence="1">
    <name type="scientific">Guillardia theta</name>
    <name type="common">Cryptophyte</name>
    <name type="synonym">Cryptomonas phi</name>
    <dbReference type="NCBI Taxonomy" id="55529"/>
    <lineage>
        <taxon>Eukaryota</taxon>
        <taxon>Cryptophyceae</taxon>
        <taxon>Pyrenomonadales</taxon>
        <taxon>Geminigeraceae</taxon>
        <taxon>Guillardia</taxon>
    </lineage>
</organism>
<dbReference type="EMBL" id="HBKN01004923">
    <property type="protein sequence ID" value="CAE2257064.1"/>
    <property type="molecule type" value="Transcribed_RNA"/>
</dbReference>
<sequence length="162" mass="18980">MGKGAETIKRWNPYAQGARKLEVVQPTPQTVPFWFVNDRVKEESNHRWDANSHRLQHGFQQAAERRKAIDRGIMIRPSLIKLSSSLSRGSSWKDPLQWQPPIIPEAVRNPEVKNIYKLQNIQGIRWKESRFYNINYHGKGIQRGLLRQDHHGNACDWFKGEE</sequence>
<name>A0A7S4JA86_GUITH</name>
<dbReference type="AlphaFoldDB" id="A0A7S4JA86"/>
<proteinExistence type="predicted"/>
<gene>
    <name evidence="1" type="ORF">GTHE00462_LOCUS4053</name>
</gene>
<accession>A0A7S4JA86</accession>
<protein>
    <submittedName>
        <fullName evidence="1">Uncharacterized protein</fullName>
    </submittedName>
</protein>
<reference evidence="1" key="1">
    <citation type="submission" date="2021-01" db="EMBL/GenBank/DDBJ databases">
        <authorList>
            <person name="Corre E."/>
            <person name="Pelletier E."/>
            <person name="Niang G."/>
            <person name="Scheremetjew M."/>
            <person name="Finn R."/>
            <person name="Kale V."/>
            <person name="Holt S."/>
            <person name="Cochrane G."/>
            <person name="Meng A."/>
            <person name="Brown T."/>
            <person name="Cohen L."/>
        </authorList>
    </citation>
    <scope>NUCLEOTIDE SEQUENCE</scope>
    <source>
        <strain evidence="1">CCMP 2712</strain>
    </source>
</reference>